<reference evidence="3" key="1">
    <citation type="submission" date="2016-10" db="EMBL/GenBank/DDBJ databases">
        <authorList>
            <person name="Varghese N."/>
            <person name="Submissions S."/>
        </authorList>
    </citation>
    <scope>NUCLEOTIDE SEQUENCE [LARGE SCALE GENOMIC DNA]</scope>
    <source>
        <strain evidence="3">CGMCC 1.6474</strain>
    </source>
</reference>
<protein>
    <submittedName>
        <fullName evidence="2">Uncharacterized protein</fullName>
    </submittedName>
</protein>
<feature type="compositionally biased region" description="Low complexity" evidence="1">
    <location>
        <begin position="31"/>
        <end position="52"/>
    </location>
</feature>
<evidence type="ECO:0000256" key="1">
    <source>
        <dbReference type="SAM" id="MobiDB-lite"/>
    </source>
</evidence>
<dbReference type="EMBL" id="FOSV01000042">
    <property type="protein sequence ID" value="SFM05348.1"/>
    <property type="molecule type" value="Genomic_DNA"/>
</dbReference>
<organism evidence="2 3">
    <name type="scientific">Methylorubrum salsuginis</name>
    <dbReference type="NCBI Taxonomy" id="414703"/>
    <lineage>
        <taxon>Bacteria</taxon>
        <taxon>Pseudomonadati</taxon>
        <taxon>Pseudomonadota</taxon>
        <taxon>Alphaproteobacteria</taxon>
        <taxon>Hyphomicrobiales</taxon>
        <taxon>Methylobacteriaceae</taxon>
        <taxon>Methylorubrum</taxon>
    </lineage>
</organism>
<dbReference type="Proteomes" id="UP000198804">
    <property type="component" value="Unassembled WGS sequence"/>
</dbReference>
<feature type="compositionally biased region" description="Basic residues" evidence="1">
    <location>
        <begin position="1"/>
        <end position="12"/>
    </location>
</feature>
<dbReference type="AlphaFoldDB" id="A0A1I4MQ44"/>
<accession>A0A1I4MQ44</accession>
<sequence>MTRHALAKRSSKTGKPPGGMQSAPPQSQHGAAPRPQAASASSSQDSSEPGATAGTGRGAASGPVHGASAAKTASPTASGDNRQAGPADPNSTTTATAGSAERKANPAASQASAFGATGPKVTGSGAGSPLAAASNPPRPGDRTFVGQPKPRDPAEIGLGSVVLAHEGPDEGWWEAEVIGINGRVFSLRWRDYPTQPTILRKATELALLPPGEA</sequence>
<evidence type="ECO:0000313" key="3">
    <source>
        <dbReference type="Proteomes" id="UP000198804"/>
    </source>
</evidence>
<keyword evidence="3" id="KW-1185">Reference proteome</keyword>
<evidence type="ECO:0000313" key="2">
    <source>
        <dbReference type="EMBL" id="SFM05348.1"/>
    </source>
</evidence>
<feature type="compositionally biased region" description="Low complexity" evidence="1">
    <location>
        <begin position="67"/>
        <end position="78"/>
    </location>
</feature>
<name>A0A1I4MQ44_9HYPH</name>
<gene>
    <name evidence="2" type="ORF">SAMN04488125_14213</name>
</gene>
<feature type="region of interest" description="Disordered" evidence="1">
    <location>
        <begin position="1"/>
        <end position="155"/>
    </location>
</feature>
<proteinExistence type="predicted"/>